<dbReference type="PRINTS" id="PR00932">
    <property type="entry name" value="AMINO1PTASE"/>
</dbReference>
<dbReference type="GO" id="GO:0000324">
    <property type="term" value="C:fungal-type vacuole"/>
    <property type="evidence" value="ECO:0007669"/>
    <property type="project" value="TreeGrafter"/>
</dbReference>
<proteinExistence type="inferred from homology"/>
<evidence type="ECO:0000256" key="3">
    <source>
        <dbReference type="ARBA" id="ARBA00008290"/>
    </source>
</evidence>
<evidence type="ECO:0000256" key="8">
    <source>
        <dbReference type="ARBA" id="ARBA00022801"/>
    </source>
</evidence>
<comment type="catalytic activity">
    <reaction evidence="1">
        <text>Release of an N-terminal aspartate or glutamate from a peptide, with a preference for aspartate.</text>
        <dbReference type="EC" id="3.4.11.21"/>
    </reaction>
</comment>
<evidence type="ECO:0000256" key="5">
    <source>
        <dbReference type="ARBA" id="ARBA00022438"/>
    </source>
</evidence>
<keyword evidence="13" id="KW-1185">Reference proteome</keyword>
<dbReference type="Gene3D" id="3.40.630.10">
    <property type="entry name" value="Zn peptidases"/>
    <property type="match status" value="1"/>
</dbReference>
<dbReference type="GO" id="GO:0070006">
    <property type="term" value="F:metalloaminopeptidase activity"/>
    <property type="evidence" value="ECO:0007669"/>
    <property type="project" value="TreeGrafter"/>
</dbReference>
<evidence type="ECO:0000256" key="11">
    <source>
        <dbReference type="RuleBase" id="RU004386"/>
    </source>
</evidence>
<dbReference type="GO" id="GO:0006508">
    <property type="term" value="P:proteolysis"/>
    <property type="evidence" value="ECO:0007669"/>
    <property type="project" value="UniProtKB-KW"/>
</dbReference>
<dbReference type="AlphaFoldDB" id="A0A9W9PMJ3"/>
<evidence type="ECO:0000256" key="4">
    <source>
        <dbReference type="ARBA" id="ARBA00011965"/>
    </source>
</evidence>
<comment type="caution">
    <text evidence="12">The sequence shown here is derived from an EMBL/GenBank/DDBJ whole genome shotgun (WGS) entry which is preliminary data.</text>
</comment>
<comment type="similarity">
    <text evidence="3 11">Belongs to the peptidase M18 family.</text>
</comment>
<dbReference type="Proteomes" id="UP001147746">
    <property type="component" value="Unassembled WGS sequence"/>
</dbReference>
<keyword evidence="8 11" id="KW-0378">Hydrolase</keyword>
<dbReference type="Gene3D" id="2.30.250.10">
    <property type="entry name" value="Aminopeptidase i, Domain 2"/>
    <property type="match status" value="1"/>
</dbReference>
<keyword evidence="9 11" id="KW-0862">Zinc</keyword>
<organism evidence="12 13">
    <name type="scientific">Penicillium atrosanguineum</name>
    <dbReference type="NCBI Taxonomy" id="1132637"/>
    <lineage>
        <taxon>Eukaryota</taxon>
        <taxon>Fungi</taxon>
        <taxon>Dikarya</taxon>
        <taxon>Ascomycota</taxon>
        <taxon>Pezizomycotina</taxon>
        <taxon>Eurotiomycetes</taxon>
        <taxon>Eurotiomycetidae</taxon>
        <taxon>Eurotiales</taxon>
        <taxon>Aspergillaceae</taxon>
        <taxon>Penicillium</taxon>
    </lineage>
</organism>
<evidence type="ECO:0000313" key="13">
    <source>
        <dbReference type="Proteomes" id="UP001147746"/>
    </source>
</evidence>
<evidence type="ECO:0000256" key="9">
    <source>
        <dbReference type="ARBA" id="ARBA00022833"/>
    </source>
</evidence>
<dbReference type="PANTHER" id="PTHR28570">
    <property type="entry name" value="ASPARTYL AMINOPEPTIDASE"/>
    <property type="match status" value="1"/>
</dbReference>
<comment type="cofactor">
    <cofactor evidence="2">
        <name>Zn(2+)</name>
        <dbReference type="ChEBI" id="CHEBI:29105"/>
    </cofactor>
</comment>
<evidence type="ECO:0000256" key="10">
    <source>
        <dbReference type="ARBA" id="ARBA00023049"/>
    </source>
</evidence>
<accession>A0A9W9PMJ3</accession>
<dbReference type="FunFam" id="2.30.250.10:FF:000001">
    <property type="entry name" value="Aspartyl aminopeptidase 1"/>
    <property type="match status" value="1"/>
</dbReference>
<dbReference type="SUPFAM" id="SSF101821">
    <property type="entry name" value="Aminopeptidase/glucanase lid domain"/>
    <property type="match status" value="1"/>
</dbReference>
<keyword evidence="6 11" id="KW-0645">Protease</keyword>
<dbReference type="SUPFAM" id="SSF53187">
    <property type="entry name" value="Zn-dependent exopeptidases"/>
    <property type="match status" value="1"/>
</dbReference>
<evidence type="ECO:0000256" key="6">
    <source>
        <dbReference type="ARBA" id="ARBA00022670"/>
    </source>
</evidence>
<evidence type="ECO:0000256" key="1">
    <source>
        <dbReference type="ARBA" id="ARBA00001335"/>
    </source>
</evidence>
<reference evidence="12" key="1">
    <citation type="submission" date="2022-12" db="EMBL/GenBank/DDBJ databases">
        <authorList>
            <person name="Petersen C."/>
        </authorList>
    </citation>
    <scope>NUCLEOTIDE SEQUENCE</scope>
    <source>
        <strain evidence="12">IBT 21472</strain>
    </source>
</reference>
<gene>
    <name evidence="12" type="ORF">N7476_011402</name>
</gene>
<dbReference type="Pfam" id="PF02127">
    <property type="entry name" value="Peptidase_M18"/>
    <property type="match status" value="1"/>
</dbReference>
<protein>
    <recommendedName>
        <fullName evidence="4">aspartyl aminopeptidase</fullName>
        <ecNumber evidence="4">3.4.11.21</ecNumber>
    </recommendedName>
</protein>
<evidence type="ECO:0000256" key="2">
    <source>
        <dbReference type="ARBA" id="ARBA00001947"/>
    </source>
</evidence>
<sequence>MASKQPAVDFLSFVNDSPTPFHAVKSAKTLLNDAGFQEIKERDSWASTCKPGGKYYLTRNTTTLVAFAIGKKWTPGNSISMIGAHTDSPVLRVKPVSKKSGEGFVQVGVETYGGGIWHTWFDRDLGVAGRVMTRAADGSIVQKLVKVDRPILRIPTLAIHLDRQETFSFNKETQLFPIAGLAEAELNRTADSKPAEEEEAFSPLKSASERHHPYFVEMIAAEAGVKPEEVLDFEMILFDTQKSCLGGMSEEFIFSPAWTTSTAPTSALDNEDAIRLIALFDHEEIGSRTAQGADSNALPAIIRRLSVLPSNSAADVDLATAYEQTLSTSFLVSADMAHSVNPNYAAKYEADHKPQMNKGPVIKINANARYATNSPGLVLLQEVAQKATKESGNPIPLQLFVVRNDSSCGSTIGPMLSAALGARTLDLGNPQLSMHSCRETGGTYDVDYAIRLFTGFFQHYSELSKTIFVD</sequence>
<evidence type="ECO:0000256" key="7">
    <source>
        <dbReference type="ARBA" id="ARBA00022723"/>
    </source>
</evidence>
<evidence type="ECO:0000313" key="12">
    <source>
        <dbReference type="EMBL" id="KAJ5299845.1"/>
    </source>
</evidence>
<dbReference type="NCBIfam" id="NF002759">
    <property type="entry name" value="PRK02813.1"/>
    <property type="match status" value="1"/>
</dbReference>
<reference evidence="12" key="2">
    <citation type="journal article" date="2023" name="IMA Fungus">
        <title>Comparative genomic study of the Penicillium genus elucidates a diverse pangenome and 15 lateral gene transfer events.</title>
        <authorList>
            <person name="Petersen C."/>
            <person name="Sorensen T."/>
            <person name="Nielsen M.R."/>
            <person name="Sondergaard T.E."/>
            <person name="Sorensen J.L."/>
            <person name="Fitzpatrick D.A."/>
            <person name="Frisvad J.C."/>
            <person name="Nielsen K.L."/>
        </authorList>
    </citation>
    <scope>NUCLEOTIDE SEQUENCE</scope>
    <source>
        <strain evidence="12">IBT 21472</strain>
    </source>
</reference>
<dbReference type="CDD" id="cd05658">
    <property type="entry name" value="M18_DAP"/>
    <property type="match status" value="1"/>
</dbReference>
<dbReference type="EMBL" id="JAPZBO010000010">
    <property type="protein sequence ID" value="KAJ5299845.1"/>
    <property type="molecule type" value="Genomic_DNA"/>
</dbReference>
<dbReference type="InterPro" id="IPR001948">
    <property type="entry name" value="Peptidase_M18"/>
</dbReference>
<dbReference type="PANTHER" id="PTHR28570:SF3">
    <property type="entry name" value="ASPARTYL AMINOPEPTIDASE"/>
    <property type="match status" value="1"/>
</dbReference>
<dbReference type="EC" id="3.4.11.21" evidence="4"/>
<keyword evidence="7 11" id="KW-0479">Metal-binding</keyword>
<name>A0A9W9PMJ3_9EURO</name>
<keyword evidence="5 11" id="KW-0031">Aminopeptidase</keyword>
<dbReference type="InterPro" id="IPR023358">
    <property type="entry name" value="Peptidase_M18_dom2"/>
</dbReference>
<dbReference type="GO" id="GO:0008270">
    <property type="term" value="F:zinc ion binding"/>
    <property type="evidence" value="ECO:0007669"/>
    <property type="project" value="InterPro"/>
</dbReference>
<keyword evidence="10 11" id="KW-0482">Metalloprotease</keyword>